<sequence>MPLSGECLWGKSMYIPPLPPNFGRGRGRPSSLRRREPDEADPKRKKSSNGPHRLKRQQSTVKCRKCHEPGHNALTCKNPAMKKGKKEKQTEGQTHSNEAPFGNPQPQFREKLKVTKGKGSGNQTHTNANPTVLPPNPDDVMFSQISDEDLVAGIESQTDSTMYQHMQSHKPGPTSFQQLKMSSVSAPNPLQTRINIRAPPPIIGGYTLPVFSSQPTNSKSIVIDGGQKFMDLSQNSVCLQKRKKKKQ</sequence>
<dbReference type="OrthoDB" id="687700at2759"/>
<protein>
    <submittedName>
        <fullName evidence="2">Gag-pol polyprotein</fullName>
    </submittedName>
</protein>
<proteinExistence type="predicted"/>
<evidence type="ECO:0000256" key="1">
    <source>
        <dbReference type="SAM" id="MobiDB-lite"/>
    </source>
</evidence>
<dbReference type="AlphaFoldDB" id="A0A5A7Q362"/>
<gene>
    <name evidence="2" type="ORF">STAS_16207</name>
</gene>
<accession>A0A5A7Q362</accession>
<dbReference type="Proteomes" id="UP000325081">
    <property type="component" value="Unassembled WGS sequence"/>
</dbReference>
<feature type="compositionally biased region" description="Polar residues" evidence="1">
    <location>
        <begin position="121"/>
        <end position="130"/>
    </location>
</feature>
<feature type="compositionally biased region" description="Basic residues" evidence="1">
    <location>
        <begin position="43"/>
        <end position="56"/>
    </location>
</feature>
<feature type="compositionally biased region" description="Basic and acidic residues" evidence="1">
    <location>
        <begin position="33"/>
        <end position="42"/>
    </location>
</feature>
<evidence type="ECO:0000313" key="3">
    <source>
        <dbReference type="Proteomes" id="UP000325081"/>
    </source>
</evidence>
<reference evidence="3" key="1">
    <citation type="journal article" date="2019" name="Curr. Biol.">
        <title>Genome Sequence of Striga asiatica Provides Insight into the Evolution of Plant Parasitism.</title>
        <authorList>
            <person name="Yoshida S."/>
            <person name="Kim S."/>
            <person name="Wafula E.K."/>
            <person name="Tanskanen J."/>
            <person name="Kim Y.M."/>
            <person name="Honaas L."/>
            <person name="Yang Z."/>
            <person name="Spallek T."/>
            <person name="Conn C.E."/>
            <person name="Ichihashi Y."/>
            <person name="Cheong K."/>
            <person name="Cui S."/>
            <person name="Der J.P."/>
            <person name="Gundlach H."/>
            <person name="Jiao Y."/>
            <person name="Hori C."/>
            <person name="Ishida J.K."/>
            <person name="Kasahara H."/>
            <person name="Kiba T."/>
            <person name="Kim M.S."/>
            <person name="Koo N."/>
            <person name="Laohavisit A."/>
            <person name="Lee Y.H."/>
            <person name="Lumba S."/>
            <person name="McCourt P."/>
            <person name="Mortimer J.C."/>
            <person name="Mutuku J.M."/>
            <person name="Nomura T."/>
            <person name="Sasaki-Sekimoto Y."/>
            <person name="Seto Y."/>
            <person name="Wang Y."/>
            <person name="Wakatake T."/>
            <person name="Sakakibara H."/>
            <person name="Demura T."/>
            <person name="Yamaguchi S."/>
            <person name="Yoneyama K."/>
            <person name="Manabe R.I."/>
            <person name="Nelson D.C."/>
            <person name="Schulman A.H."/>
            <person name="Timko M.P."/>
            <person name="dePamphilis C.W."/>
            <person name="Choi D."/>
            <person name="Shirasu K."/>
        </authorList>
    </citation>
    <scope>NUCLEOTIDE SEQUENCE [LARGE SCALE GENOMIC DNA]</scope>
    <source>
        <strain evidence="3">cv. UVA1</strain>
    </source>
</reference>
<organism evidence="2 3">
    <name type="scientific">Striga asiatica</name>
    <name type="common">Asiatic witchweed</name>
    <name type="synonym">Buchnera asiatica</name>
    <dbReference type="NCBI Taxonomy" id="4170"/>
    <lineage>
        <taxon>Eukaryota</taxon>
        <taxon>Viridiplantae</taxon>
        <taxon>Streptophyta</taxon>
        <taxon>Embryophyta</taxon>
        <taxon>Tracheophyta</taxon>
        <taxon>Spermatophyta</taxon>
        <taxon>Magnoliopsida</taxon>
        <taxon>eudicotyledons</taxon>
        <taxon>Gunneridae</taxon>
        <taxon>Pentapetalae</taxon>
        <taxon>asterids</taxon>
        <taxon>lamiids</taxon>
        <taxon>Lamiales</taxon>
        <taxon>Orobanchaceae</taxon>
        <taxon>Buchnereae</taxon>
        <taxon>Striga</taxon>
    </lineage>
</organism>
<feature type="region of interest" description="Disordered" evidence="1">
    <location>
        <begin position="1"/>
        <end position="136"/>
    </location>
</feature>
<keyword evidence="3" id="KW-1185">Reference proteome</keyword>
<comment type="caution">
    <text evidence="2">The sequence shown here is derived from an EMBL/GenBank/DDBJ whole genome shotgun (WGS) entry which is preliminary data.</text>
</comment>
<dbReference type="EMBL" id="BKCP01005716">
    <property type="protein sequence ID" value="GER39585.1"/>
    <property type="molecule type" value="Genomic_DNA"/>
</dbReference>
<name>A0A5A7Q362_STRAF</name>
<evidence type="ECO:0000313" key="2">
    <source>
        <dbReference type="EMBL" id="GER39585.1"/>
    </source>
</evidence>